<evidence type="ECO:0000256" key="1">
    <source>
        <dbReference type="SAM" id="Phobius"/>
    </source>
</evidence>
<organism evidence="2 3">
    <name type="scientific">Paenibacillus elgii</name>
    <dbReference type="NCBI Taxonomy" id="189691"/>
    <lineage>
        <taxon>Bacteria</taxon>
        <taxon>Bacillati</taxon>
        <taxon>Bacillota</taxon>
        <taxon>Bacilli</taxon>
        <taxon>Bacillales</taxon>
        <taxon>Paenibacillaceae</taxon>
        <taxon>Paenibacillus</taxon>
    </lineage>
</organism>
<dbReference type="Proteomes" id="UP000076563">
    <property type="component" value="Unassembled WGS sequence"/>
</dbReference>
<name>A0A161SCP6_9BACL</name>
<dbReference type="EMBL" id="LQRA01000057">
    <property type="protein sequence ID" value="KZE78215.1"/>
    <property type="molecule type" value="Genomic_DNA"/>
</dbReference>
<feature type="transmembrane region" description="Helical" evidence="1">
    <location>
        <begin position="135"/>
        <end position="154"/>
    </location>
</feature>
<dbReference type="AlphaFoldDB" id="A0A161SCP6"/>
<gene>
    <name evidence="2" type="ORF">AV654_19770</name>
</gene>
<evidence type="ECO:0000313" key="2">
    <source>
        <dbReference type="EMBL" id="KZE78215.1"/>
    </source>
</evidence>
<keyword evidence="1" id="KW-0812">Transmembrane</keyword>
<dbReference type="RefSeq" id="WP_063183179.1">
    <property type="nucleotide sequence ID" value="NZ_LQRA01000057.1"/>
</dbReference>
<evidence type="ECO:0000313" key="3">
    <source>
        <dbReference type="Proteomes" id="UP000076563"/>
    </source>
</evidence>
<accession>A0A161SCP6</accession>
<keyword evidence="1" id="KW-0472">Membrane</keyword>
<comment type="caution">
    <text evidence="2">The sequence shown here is derived from an EMBL/GenBank/DDBJ whole genome shotgun (WGS) entry which is preliminary data.</text>
</comment>
<sequence length="184" mass="21402">MNQLRKCSKCGNTETFYINAIIVTDIIMVQEDGGKMGFVTAEDAESGFIRIKSGAFSSVSMEHFEKPLRCAHCDTIVTMDFKDLNAEFRDEHHELINNMESADKSYVKFKLGLRSFIISLAIMLLLAVIFQIPLFLWGVLILFAGTFIFAWIAANKRRVHEFYRNEYNSRWNNWLRIKTKTNRR</sequence>
<feature type="transmembrane region" description="Helical" evidence="1">
    <location>
        <begin position="111"/>
        <end position="129"/>
    </location>
</feature>
<keyword evidence="1" id="KW-1133">Transmembrane helix</keyword>
<reference evidence="3" key="1">
    <citation type="submission" date="2016-01" db="EMBL/GenBank/DDBJ databases">
        <title>Draft genome of Chromobacterium sp. F49.</title>
        <authorList>
            <person name="Hong K.W."/>
        </authorList>
    </citation>
    <scope>NUCLEOTIDE SEQUENCE [LARGE SCALE GENOMIC DNA]</scope>
    <source>
        <strain evidence="3">M63</strain>
    </source>
</reference>
<protein>
    <submittedName>
        <fullName evidence="2">Uncharacterized protein</fullName>
    </submittedName>
</protein>
<proteinExistence type="predicted"/>
<keyword evidence="3" id="KW-1185">Reference proteome</keyword>